<dbReference type="PRINTS" id="PR00781">
    <property type="entry name" value="LIPOSIGPTASE"/>
</dbReference>
<dbReference type="PANTHER" id="PTHR33695:SF1">
    <property type="entry name" value="LIPOPROTEIN SIGNAL PEPTIDASE"/>
    <property type="match status" value="1"/>
</dbReference>
<comment type="function">
    <text evidence="9">This protein specifically catalyzes the removal of signal peptides from prolipoproteins.</text>
</comment>
<comment type="caution">
    <text evidence="12">The sequence shown here is derived from an EMBL/GenBank/DDBJ whole genome shotgun (WGS) entry which is preliminary data.</text>
</comment>
<protein>
    <recommendedName>
        <fullName evidence="9">Lipoprotein signal peptidase</fullName>
        <ecNumber evidence="9">3.4.23.36</ecNumber>
    </recommendedName>
    <alternativeName>
        <fullName evidence="9">Prolipoprotein signal peptidase</fullName>
    </alternativeName>
    <alternativeName>
        <fullName evidence="9">Signal peptidase II</fullName>
        <shortName evidence="9">SPase II</shortName>
    </alternativeName>
</protein>
<feature type="transmembrane region" description="Helical" evidence="9">
    <location>
        <begin position="123"/>
        <end position="140"/>
    </location>
</feature>
<dbReference type="NCBIfam" id="TIGR00077">
    <property type="entry name" value="lspA"/>
    <property type="match status" value="1"/>
</dbReference>
<sequence>MGTHRPTDVAAGTAPLDVAADGQPDVEDSNVATRAPRRRGLVLLLVAVTLVVLVADQLSKAWALRSLDATRQEVLGDWLGLQLVFNPGAALSIATGMTWVLTLVAIGVVVVVVRIARRLGSTLWALALGLLLGGALGNLMDRLFREPGFARGHVIDFIAYADWFVGNVADIAIVVAAGLIVIAVARGVGVDGTRETHDEAHDEGVGDDPADETADETADDDADGTAVPARRADGPAGA</sequence>
<dbReference type="Pfam" id="PF01252">
    <property type="entry name" value="Peptidase_A8"/>
    <property type="match status" value="1"/>
</dbReference>
<feature type="compositionally biased region" description="Acidic residues" evidence="11">
    <location>
        <begin position="205"/>
        <end position="223"/>
    </location>
</feature>
<organism evidence="12 13">
    <name type="scientific">Cellulomonas fulva</name>
    <dbReference type="NCBI Taxonomy" id="2835530"/>
    <lineage>
        <taxon>Bacteria</taxon>
        <taxon>Bacillati</taxon>
        <taxon>Actinomycetota</taxon>
        <taxon>Actinomycetes</taxon>
        <taxon>Micrococcales</taxon>
        <taxon>Cellulomonadaceae</taxon>
        <taxon>Cellulomonas</taxon>
    </lineage>
</organism>
<comment type="catalytic activity">
    <reaction evidence="9">
        <text>Release of signal peptides from bacterial membrane prolipoproteins. Hydrolyzes -Xaa-Yaa-Zaa-|-(S,diacylglyceryl)Cys-, in which Xaa is hydrophobic (preferably Leu), and Yaa (Ala or Ser) and Zaa (Gly or Ala) have small, neutral side chains.</text>
        <dbReference type="EC" id="3.4.23.36"/>
    </reaction>
</comment>
<evidence type="ECO:0000313" key="12">
    <source>
        <dbReference type="EMBL" id="MBT0995842.1"/>
    </source>
</evidence>
<gene>
    <name evidence="9 12" type="primary">lspA</name>
    <name evidence="12" type="ORF">KIN34_16300</name>
</gene>
<feature type="active site" evidence="9">
    <location>
        <position position="170"/>
    </location>
</feature>
<dbReference type="PANTHER" id="PTHR33695">
    <property type="entry name" value="LIPOPROTEIN SIGNAL PEPTIDASE"/>
    <property type="match status" value="1"/>
</dbReference>
<evidence type="ECO:0000256" key="1">
    <source>
        <dbReference type="ARBA" id="ARBA00006139"/>
    </source>
</evidence>
<dbReference type="Proteomes" id="UP000722125">
    <property type="component" value="Unassembled WGS sequence"/>
</dbReference>
<accession>A0ABS5U3B0</accession>
<dbReference type="InterPro" id="IPR001872">
    <property type="entry name" value="Peptidase_A8"/>
</dbReference>
<keyword evidence="13" id="KW-1185">Reference proteome</keyword>
<keyword evidence="8 9" id="KW-0472">Membrane</keyword>
<keyword evidence="6 9" id="KW-0378">Hydrolase</keyword>
<evidence type="ECO:0000256" key="4">
    <source>
        <dbReference type="ARBA" id="ARBA00022692"/>
    </source>
</evidence>
<comment type="similarity">
    <text evidence="1 9 10">Belongs to the peptidase A8 family.</text>
</comment>
<evidence type="ECO:0000256" key="2">
    <source>
        <dbReference type="ARBA" id="ARBA00022475"/>
    </source>
</evidence>
<feature type="transmembrane region" description="Helical" evidence="9">
    <location>
        <begin position="160"/>
        <end position="185"/>
    </location>
</feature>
<keyword evidence="2 9" id="KW-1003">Cell membrane</keyword>
<evidence type="ECO:0000313" key="13">
    <source>
        <dbReference type="Proteomes" id="UP000722125"/>
    </source>
</evidence>
<feature type="region of interest" description="Disordered" evidence="11">
    <location>
        <begin position="193"/>
        <end position="238"/>
    </location>
</feature>
<feature type="active site" evidence="9">
    <location>
        <position position="156"/>
    </location>
</feature>
<keyword evidence="4 9" id="KW-0812">Transmembrane</keyword>
<evidence type="ECO:0000256" key="9">
    <source>
        <dbReference type="HAMAP-Rule" id="MF_00161"/>
    </source>
</evidence>
<evidence type="ECO:0000256" key="3">
    <source>
        <dbReference type="ARBA" id="ARBA00022670"/>
    </source>
</evidence>
<evidence type="ECO:0000256" key="7">
    <source>
        <dbReference type="ARBA" id="ARBA00022989"/>
    </source>
</evidence>
<evidence type="ECO:0000256" key="10">
    <source>
        <dbReference type="RuleBase" id="RU004181"/>
    </source>
</evidence>
<keyword evidence="7 9" id="KW-1133">Transmembrane helix</keyword>
<feature type="compositionally biased region" description="Basic and acidic residues" evidence="11">
    <location>
        <begin position="193"/>
        <end position="204"/>
    </location>
</feature>
<evidence type="ECO:0000256" key="8">
    <source>
        <dbReference type="ARBA" id="ARBA00023136"/>
    </source>
</evidence>
<dbReference type="EC" id="3.4.23.36" evidence="9"/>
<evidence type="ECO:0000256" key="6">
    <source>
        <dbReference type="ARBA" id="ARBA00022801"/>
    </source>
</evidence>
<evidence type="ECO:0000256" key="5">
    <source>
        <dbReference type="ARBA" id="ARBA00022750"/>
    </source>
</evidence>
<feature type="transmembrane region" description="Helical" evidence="9">
    <location>
        <begin position="89"/>
        <end position="116"/>
    </location>
</feature>
<name>A0ABS5U3B0_9CELL</name>
<reference evidence="12 13" key="1">
    <citation type="submission" date="2021-05" db="EMBL/GenBank/DDBJ databases">
        <title>Description of Cellulomonas sp. DKR-3 sp. nov.</title>
        <authorList>
            <person name="Dahal R.H."/>
            <person name="Chaudhary D.K."/>
        </authorList>
    </citation>
    <scope>NUCLEOTIDE SEQUENCE [LARGE SCALE GENOMIC DNA]</scope>
    <source>
        <strain evidence="12 13">DKR-3</strain>
    </source>
</reference>
<dbReference type="EMBL" id="JAHBOH010000002">
    <property type="protein sequence ID" value="MBT0995842.1"/>
    <property type="molecule type" value="Genomic_DNA"/>
</dbReference>
<dbReference type="GO" id="GO:0004190">
    <property type="term" value="F:aspartic-type endopeptidase activity"/>
    <property type="evidence" value="ECO:0007669"/>
    <property type="project" value="UniProtKB-EC"/>
</dbReference>
<keyword evidence="5 9" id="KW-0064">Aspartyl protease</keyword>
<comment type="pathway">
    <text evidence="9">Protein modification; lipoprotein biosynthesis (signal peptide cleavage).</text>
</comment>
<comment type="subcellular location">
    <subcellularLocation>
        <location evidence="9">Cell membrane</location>
        <topology evidence="9">Multi-pass membrane protein</topology>
    </subcellularLocation>
</comment>
<keyword evidence="3 9" id="KW-0645">Protease</keyword>
<feature type="transmembrane region" description="Helical" evidence="9">
    <location>
        <begin position="40"/>
        <end position="58"/>
    </location>
</feature>
<proteinExistence type="inferred from homology"/>
<evidence type="ECO:0000256" key="11">
    <source>
        <dbReference type="SAM" id="MobiDB-lite"/>
    </source>
</evidence>
<dbReference type="HAMAP" id="MF_00161">
    <property type="entry name" value="LspA"/>
    <property type="match status" value="1"/>
</dbReference>